<feature type="compositionally biased region" description="Acidic residues" evidence="11">
    <location>
        <begin position="618"/>
        <end position="633"/>
    </location>
</feature>
<comment type="subcellular location">
    <subcellularLocation>
        <location evidence="1">Nucleus</location>
        <location evidence="1">Nucleolus</location>
    </subcellularLocation>
</comment>
<dbReference type="InterPro" id="IPR029063">
    <property type="entry name" value="SAM-dependent_MTases_sf"/>
</dbReference>
<dbReference type="GO" id="GO:0005730">
    <property type="term" value="C:nucleolus"/>
    <property type="evidence" value="ECO:0007669"/>
    <property type="project" value="UniProtKB-SubCell"/>
</dbReference>
<proteinExistence type="inferred from homology"/>
<keyword evidence="5 10" id="KW-0808">Transferase</keyword>
<dbReference type="RefSeq" id="XP_007717480.1">
    <property type="nucleotide sequence ID" value="XM_007719290.1"/>
</dbReference>
<dbReference type="PROSITE" id="PS51686">
    <property type="entry name" value="SAM_MT_RSMB_NOP"/>
    <property type="match status" value="1"/>
</dbReference>
<evidence type="ECO:0000256" key="4">
    <source>
        <dbReference type="ARBA" id="ARBA00022603"/>
    </source>
</evidence>
<feature type="compositionally biased region" description="Basic and acidic residues" evidence="11">
    <location>
        <begin position="43"/>
        <end position="52"/>
    </location>
</feature>
<dbReference type="InterPro" id="IPR023273">
    <property type="entry name" value="RCMT_NOP2"/>
</dbReference>
<feature type="compositionally biased region" description="Polar residues" evidence="11">
    <location>
        <begin position="592"/>
        <end position="606"/>
    </location>
</feature>
<dbReference type="Proteomes" id="UP000053841">
    <property type="component" value="Unassembled WGS sequence"/>
</dbReference>
<feature type="domain" description="SAM-dependent MTase RsmB/NOP-type" evidence="12">
    <location>
        <begin position="291"/>
        <end position="579"/>
    </location>
</feature>
<feature type="region of interest" description="Disordered" evidence="11">
    <location>
        <begin position="585"/>
        <end position="728"/>
    </location>
</feature>
<dbReference type="GO" id="GO:0009383">
    <property type="term" value="F:rRNA (cytosine-C5-)-methyltransferase activity"/>
    <property type="evidence" value="ECO:0007669"/>
    <property type="project" value="TreeGrafter"/>
</dbReference>
<dbReference type="AlphaFoldDB" id="W6XLV7"/>
<accession>W6XLV7</accession>
<dbReference type="PROSITE" id="PS01153">
    <property type="entry name" value="NOL1_NOP2_SUN"/>
    <property type="match status" value="1"/>
</dbReference>
<keyword evidence="7 10" id="KW-0694">RNA-binding</keyword>
<dbReference type="GO" id="GO:0000470">
    <property type="term" value="P:maturation of LSU-rRNA"/>
    <property type="evidence" value="ECO:0007669"/>
    <property type="project" value="TreeGrafter"/>
</dbReference>
<keyword evidence="4 10" id="KW-0489">Methyltransferase</keyword>
<dbReference type="EMBL" id="KI964833">
    <property type="protein sequence ID" value="EUC28202.1"/>
    <property type="molecule type" value="Genomic_DNA"/>
</dbReference>
<dbReference type="Gene3D" id="3.40.50.150">
    <property type="entry name" value="Vaccinia Virus protein VP39"/>
    <property type="match status" value="1"/>
</dbReference>
<dbReference type="CDD" id="cd02440">
    <property type="entry name" value="AdoMet_MTases"/>
    <property type="match status" value="1"/>
</dbReference>
<dbReference type="InterPro" id="IPR018314">
    <property type="entry name" value="RsmB/NOL1/NOP2-like_CS"/>
</dbReference>
<feature type="compositionally biased region" description="Basic and acidic residues" evidence="11">
    <location>
        <begin position="697"/>
        <end position="715"/>
    </location>
</feature>
<keyword evidence="14" id="KW-1185">Reference proteome</keyword>
<feature type="binding site" evidence="10">
    <location>
        <begin position="383"/>
        <end position="389"/>
    </location>
    <ligand>
        <name>S-adenosyl-L-methionine</name>
        <dbReference type="ChEBI" id="CHEBI:59789"/>
    </ligand>
</feature>
<feature type="region of interest" description="Disordered" evidence="11">
    <location>
        <begin position="1"/>
        <end position="142"/>
    </location>
</feature>
<dbReference type="FunFam" id="3.30.70.1170:FF:000001">
    <property type="entry name" value="Ribosomal RNA methyltransferase Nop2"/>
    <property type="match status" value="1"/>
</dbReference>
<dbReference type="KEGG" id="bze:COCCADRAFT_109763"/>
<dbReference type="InterPro" id="IPR049560">
    <property type="entry name" value="MeTrfase_RsmB-F_NOP2_cat"/>
</dbReference>
<feature type="compositionally biased region" description="Basic and acidic residues" evidence="11">
    <location>
        <begin position="667"/>
        <end position="681"/>
    </location>
</feature>
<feature type="active site" description="Nucleophile" evidence="10">
    <location>
        <position position="508"/>
    </location>
</feature>
<dbReference type="Pfam" id="PF01189">
    <property type="entry name" value="Methyltr_RsmB-F"/>
    <property type="match status" value="1"/>
</dbReference>
<comment type="similarity">
    <text evidence="2 10">Belongs to the class I-like SAM-binding methyltransferase superfamily. RsmB/NOP family.</text>
</comment>
<dbReference type="InterPro" id="IPR001678">
    <property type="entry name" value="MeTrfase_RsmB-F_NOP2_dom"/>
</dbReference>
<evidence type="ECO:0000313" key="13">
    <source>
        <dbReference type="EMBL" id="EUC28202.1"/>
    </source>
</evidence>
<dbReference type="InterPro" id="IPR011023">
    <property type="entry name" value="Nop2p"/>
</dbReference>
<evidence type="ECO:0000256" key="9">
    <source>
        <dbReference type="ARBA" id="ARBA00082314"/>
    </source>
</evidence>
<evidence type="ECO:0000256" key="3">
    <source>
        <dbReference type="ARBA" id="ARBA00022517"/>
    </source>
</evidence>
<evidence type="ECO:0000256" key="11">
    <source>
        <dbReference type="SAM" id="MobiDB-lite"/>
    </source>
</evidence>
<evidence type="ECO:0000256" key="6">
    <source>
        <dbReference type="ARBA" id="ARBA00022691"/>
    </source>
</evidence>
<dbReference type="STRING" id="930089.W6XLV7"/>
<dbReference type="GO" id="GO:0070475">
    <property type="term" value="P:rRNA base methylation"/>
    <property type="evidence" value="ECO:0007669"/>
    <property type="project" value="TreeGrafter"/>
</dbReference>
<comment type="caution">
    <text evidence="10">Lacks conserved residue(s) required for the propagation of feature annotation.</text>
</comment>
<name>W6XLV7_COCC2</name>
<feature type="binding site" evidence="10">
    <location>
        <position position="451"/>
    </location>
    <ligand>
        <name>S-adenosyl-L-methionine</name>
        <dbReference type="ChEBI" id="CHEBI:59789"/>
    </ligand>
</feature>
<dbReference type="InterPro" id="IPR023267">
    <property type="entry name" value="RCMT"/>
</dbReference>
<protein>
    <recommendedName>
        <fullName evidence="9">Nucleolar protein 2</fullName>
    </recommendedName>
</protein>
<evidence type="ECO:0000256" key="10">
    <source>
        <dbReference type="PROSITE-ProRule" id="PRU01023"/>
    </source>
</evidence>
<dbReference type="HOGENOM" id="CLU_005316_3_2_1"/>
<organism evidence="13 14">
    <name type="scientific">Cochliobolus carbonum (strain 26-R-13)</name>
    <name type="common">Maize leaf spot fungus</name>
    <name type="synonym">Bipolaris zeicola</name>
    <dbReference type="NCBI Taxonomy" id="930089"/>
    <lineage>
        <taxon>Eukaryota</taxon>
        <taxon>Fungi</taxon>
        <taxon>Dikarya</taxon>
        <taxon>Ascomycota</taxon>
        <taxon>Pezizomycotina</taxon>
        <taxon>Dothideomycetes</taxon>
        <taxon>Pleosporomycetidae</taxon>
        <taxon>Pleosporales</taxon>
        <taxon>Pleosporineae</taxon>
        <taxon>Pleosporaceae</taxon>
        <taxon>Bipolaris</taxon>
    </lineage>
</organism>
<dbReference type="SUPFAM" id="SSF53335">
    <property type="entry name" value="S-adenosyl-L-methionine-dependent methyltransferases"/>
    <property type="match status" value="1"/>
</dbReference>
<reference evidence="13 14" key="1">
    <citation type="journal article" date="2013" name="PLoS Genet.">
        <title>Comparative genome structure, secondary metabolite, and effector coding capacity across Cochliobolus pathogens.</title>
        <authorList>
            <person name="Condon B.J."/>
            <person name="Leng Y."/>
            <person name="Wu D."/>
            <person name="Bushley K.E."/>
            <person name="Ohm R.A."/>
            <person name="Otillar R."/>
            <person name="Martin J."/>
            <person name="Schackwitz W."/>
            <person name="Grimwood J."/>
            <person name="MohdZainudin N."/>
            <person name="Xue C."/>
            <person name="Wang R."/>
            <person name="Manning V.A."/>
            <person name="Dhillon B."/>
            <person name="Tu Z.J."/>
            <person name="Steffenson B.J."/>
            <person name="Salamov A."/>
            <person name="Sun H."/>
            <person name="Lowry S."/>
            <person name="LaButti K."/>
            <person name="Han J."/>
            <person name="Copeland A."/>
            <person name="Lindquist E."/>
            <person name="Barry K."/>
            <person name="Schmutz J."/>
            <person name="Baker S.E."/>
            <person name="Ciuffetti L.M."/>
            <person name="Grigoriev I.V."/>
            <person name="Zhong S."/>
            <person name="Turgeon B.G."/>
        </authorList>
    </citation>
    <scope>NUCLEOTIDE SEQUENCE [LARGE SCALE GENOMIC DNA]</scope>
    <source>
        <strain evidence="13 14">26-R-13</strain>
    </source>
</reference>
<keyword evidence="6 10" id="KW-0949">S-adenosyl-L-methionine</keyword>
<evidence type="ECO:0000256" key="8">
    <source>
        <dbReference type="ARBA" id="ARBA00023242"/>
    </source>
</evidence>
<keyword evidence="3" id="KW-0690">Ribosome biogenesis</keyword>
<dbReference type="Pfam" id="PF22458">
    <property type="entry name" value="RsmF-B_ferredox"/>
    <property type="match status" value="1"/>
</dbReference>
<dbReference type="GO" id="GO:0003723">
    <property type="term" value="F:RNA binding"/>
    <property type="evidence" value="ECO:0007669"/>
    <property type="project" value="UniProtKB-UniRule"/>
</dbReference>
<dbReference type="eggNOG" id="KOG1122">
    <property type="taxonomic scope" value="Eukaryota"/>
</dbReference>
<evidence type="ECO:0000256" key="2">
    <source>
        <dbReference type="ARBA" id="ARBA00007494"/>
    </source>
</evidence>
<evidence type="ECO:0000256" key="5">
    <source>
        <dbReference type="ARBA" id="ARBA00022679"/>
    </source>
</evidence>
<feature type="compositionally biased region" description="Acidic residues" evidence="11">
    <location>
        <begin position="124"/>
        <end position="142"/>
    </location>
</feature>
<dbReference type="OrthoDB" id="427002at2759"/>
<evidence type="ECO:0000256" key="1">
    <source>
        <dbReference type="ARBA" id="ARBA00004604"/>
    </source>
</evidence>
<dbReference type="PRINTS" id="PR02012">
    <property type="entry name" value="RCMTNOP2"/>
</dbReference>
<keyword evidence="8" id="KW-0539">Nucleus</keyword>
<dbReference type="InterPro" id="IPR054728">
    <property type="entry name" value="RsmB-like_ferredoxin"/>
</dbReference>
<dbReference type="PRINTS" id="PR02008">
    <property type="entry name" value="RCMTFAMILY"/>
</dbReference>
<dbReference type="Gene3D" id="3.30.70.1170">
    <property type="entry name" value="Sun protein, domain 3"/>
    <property type="match status" value="1"/>
</dbReference>
<evidence type="ECO:0000313" key="14">
    <source>
        <dbReference type="Proteomes" id="UP000053841"/>
    </source>
</evidence>
<feature type="compositionally biased region" description="Low complexity" evidence="11">
    <location>
        <begin position="66"/>
        <end position="76"/>
    </location>
</feature>
<dbReference type="GeneID" id="19143961"/>
<dbReference type="PANTHER" id="PTHR22807">
    <property type="entry name" value="NOP2 YEAST -RELATED NOL1/NOP2/FMU SUN DOMAIN-CONTAINING"/>
    <property type="match status" value="1"/>
</dbReference>
<gene>
    <name evidence="13" type="ORF">COCCADRAFT_109763</name>
</gene>
<feature type="binding site" evidence="10">
    <location>
        <position position="407"/>
    </location>
    <ligand>
        <name>S-adenosyl-L-methionine</name>
        <dbReference type="ChEBI" id="CHEBI:59789"/>
    </ligand>
</feature>
<dbReference type="PANTHER" id="PTHR22807:SF30">
    <property type="entry name" value="28S RRNA (CYTOSINE(4447)-C(5))-METHYLTRANSFERASE-RELATED"/>
    <property type="match status" value="1"/>
</dbReference>
<sequence length="728" mass="79671">MGQGRRMKKQGIPEPLDESLVTRKRKDAPAPAEPERKKRSRTAAREAREAKAKAQPKTRVAGKPVKTAAAIVNGAKAKAKAAKAAPPRPSDDEDDEDLSEDDSEMMDDSDINVTGLDALGSASEGEESIDEDEFDSDIVDSDTDIRKGAAMWSEDEDESDAEEKLTAANIAGLSRKLDEQKAIEEAEAQAELEENMQTNIVGERPKILEDEEDEDGRPITNLVNQDIQLLRTRLTDTIRVLDDFKNLAEEGRSRAEYRASLLKDICAYYGYSEFLADKLLSLFPPREAQAFFEANETPRPIVIRTNTLRTHRRDLAQALINRGVQLEPVGKWSKVGLQIFDAQVPLGATPEYLAGHYILQAASSFLPVMALAPQENERVLDMAAAPGGKTTHLAALMKNTGCIFANDANKDRAKGLIGNIHRLGARNVIVSHYSALEFPRVMSGFDRVLLDAPCSGTGVIAKDASVKTNKTEADFMKLPHLQKQLLLAAIDSVNHHSKTGGYIVYSTCSVTVEENEQVVQYALNKRPNVKLVETGLTFGKEGFTRIGGKTFHPSMKMTRRYYPHTYNVDGFFVAKFKKIGPTPPNAVGANEATKNNGAGNADTTTEVEIIDRTPIGADSDEESDFGGFDEEEDQKYIEKAQAKSMRKKGKDPRAIVPKAEKSTNGASKEKNGHVSAKEKASRKEKKGGGVEVATDVATKEKSNGVKAKETKVESKKGRRKSGEKKGKA</sequence>
<feature type="compositionally biased region" description="Acidic residues" evidence="11">
    <location>
        <begin position="91"/>
        <end position="110"/>
    </location>
</feature>
<evidence type="ECO:0000256" key="7">
    <source>
        <dbReference type="ARBA" id="ARBA00022884"/>
    </source>
</evidence>
<evidence type="ECO:0000259" key="12">
    <source>
        <dbReference type="PROSITE" id="PS51686"/>
    </source>
</evidence>
<dbReference type="NCBIfam" id="TIGR00446">
    <property type="entry name" value="nop2p"/>
    <property type="match status" value="1"/>
</dbReference>